<reference evidence="3" key="4">
    <citation type="journal article" date="2015" name="G3 (Bethesda)">
        <title>Genome sequences of three phytopathogenic species of the Magnaporthaceae family of fungi.</title>
        <authorList>
            <person name="Okagaki L.H."/>
            <person name="Nunes C.C."/>
            <person name="Sailsbery J."/>
            <person name="Clay B."/>
            <person name="Brown D."/>
            <person name="John T."/>
            <person name="Oh Y."/>
            <person name="Young N."/>
            <person name="Fitzgerald M."/>
            <person name="Haas B.J."/>
            <person name="Zeng Q."/>
            <person name="Young S."/>
            <person name="Adiconis X."/>
            <person name="Fan L."/>
            <person name="Levin J.Z."/>
            <person name="Mitchell T.K."/>
            <person name="Okubara P.A."/>
            <person name="Farman M.L."/>
            <person name="Kohn L.M."/>
            <person name="Birren B."/>
            <person name="Ma L.-J."/>
            <person name="Dean R.A."/>
        </authorList>
    </citation>
    <scope>NUCLEOTIDE SEQUENCE</scope>
    <source>
        <strain evidence="3">R3-111a-1</strain>
    </source>
</reference>
<keyword evidence="1" id="KW-1133">Transmembrane helix</keyword>
<dbReference type="AlphaFoldDB" id="J3NSV6"/>
<dbReference type="EMBL" id="GL385396">
    <property type="protein sequence ID" value="EJT79269.1"/>
    <property type="molecule type" value="Genomic_DNA"/>
</dbReference>
<accession>J3NSV6</accession>
<dbReference type="RefSeq" id="XP_009220414.1">
    <property type="nucleotide sequence ID" value="XM_009222150.1"/>
</dbReference>
<sequence>MVKRLKIMVSCSYKAVGCYWTPAFYILVFISFPLGDIQSASFIYVLLLHSKALKISSPQGQQRSMASYK</sequence>
<reference evidence="3" key="5">
    <citation type="submission" date="2018-04" db="UniProtKB">
        <authorList>
            <consortium name="EnsemblFungi"/>
        </authorList>
    </citation>
    <scope>IDENTIFICATION</scope>
    <source>
        <strain evidence="3">R3-111a-1</strain>
    </source>
</reference>
<evidence type="ECO:0000256" key="1">
    <source>
        <dbReference type="SAM" id="Phobius"/>
    </source>
</evidence>
<reference evidence="2" key="3">
    <citation type="submission" date="2010-09" db="EMBL/GenBank/DDBJ databases">
        <title>Annotation of Gaeumannomyces graminis var. tritici R3-111a-1.</title>
        <authorList>
            <consortium name="The Broad Institute Genome Sequencing Platform"/>
            <person name="Ma L.-J."/>
            <person name="Dead R."/>
            <person name="Young S.K."/>
            <person name="Zeng Q."/>
            <person name="Gargeya S."/>
            <person name="Fitzgerald M."/>
            <person name="Haas B."/>
            <person name="Abouelleil A."/>
            <person name="Alvarado L."/>
            <person name="Arachchi H.M."/>
            <person name="Berlin A."/>
            <person name="Brown A."/>
            <person name="Chapman S.B."/>
            <person name="Chen Z."/>
            <person name="Dunbar C."/>
            <person name="Freedman E."/>
            <person name="Gearin G."/>
            <person name="Gellesch M."/>
            <person name="Goldberg J."/>
            <person name="Griggs A."/>
            <person name="Gujja S."/>
            <person name="Heiman D."/>
            <person name="Howarth C."/>
            <person name="Larson L."/>
            <person name="Lui A."/>
            <person name="MacDonald P.J.P."/>
            <person name="Mehta T."/>
            <person name="Montmayeur A."/>
            <person name="Murphy C."/>
            <person name="Neiman D."/>
            <person name="Pearson M."/>
            <person name="Priest M."/>
            <person name="Roberts A."/>
            <person name="Saif S."/>
            <person name="Shea T."/>
            <person name="Shenoy N."/>
            <person name="Sisk P."/>
            <person name="Stolte C."/>
            <person name="Sykes S."/>
            <person name="Yandava C."/>
            <person name="Wortman J."/>
            <person name="Nusbaum C."/>
            <person name="Birren B."/>
        </authorList>
    </citation>
    <scope>NUCLEOTIDE SEQUENCE</scope>
    <source>
        <strain evidence="2">R3-111a-1</strain>
    </source>
</reference>
<dbReference type="Proteomes" id="UP000006039">
    <property type="component" value="Unassembled WGS sequence"/>
</dbReference>
<evidence type="ECO:0000313" key="3">
    <source>
        <dbReference type="EnsemblFungi" id="EJT79269"/>
    </source>
</evidence>
<keyword evidence="1" id="KW-0812">Transmembrane</keyword>
<organism evidence="2">
    <name type="scientific">Gaeumannomyces tritici (strain R3-111a-1)</name>
    <name type="common">Wheat and barley take-all root rot fungus</name>
    <name type="synonym">Gaeumannomyces graminis var. tritici</name>
    <dbReference type="NCBI Taxonomy" id="644352"/>
    <lineage>
        <taxon>Eukaryota</taxon>
        <taxon>Fungi</taxon>
        <taxon>Dikarya</taxon>
        <taxon>Ascomycota</taxon>
        <taxon>Pezizomycotina</taxon>
        <taxon>Sordariomycetes</taxon>
        <taxon>Sordariomycetidae</taxon>
        <taxon>Magnaporthales</taxon>
        <taxon>Magnaporthaceae</taxon>
        <taxon>Gaeumannomyces</taxon>
    </lineage>
</organism>
<evidence type="ECO:0000313" key="2">
    <source>
        <dbReference type="EMBL" id="EJT79269.1"/>
    </source>
</evidence>
<dbReference type="HOGENOM" id="CLU_2776065_0_0_1"/>
<feature type="transmembrane region" description="Helical" evidence="1">
    <location>
        <begin position="23"/>
        <end position="47"/>
    </location>
</feature>
<reference evidence="4" key="1">
    <citation type="submission" date="2010-07" db="EMBL/GenBank/DDBJ databases">
        <title>The genome sequence of Gaeumannomyces graminis var. tritici strain R3-111a-1.</title>
        <authorList>
            <consortium name="The Broad Institute Genome Sequencing Platform"/>
            <person name="Ma L.-J."/>
            <person name="Dead R."/>
            <person name="Young S."/>
            <person name="Zeng Q."/>
            <person name="Koehrsen M."/>
            <person name="Alvarado L."/>
            <person name="Berlin A."/>
            <person name="Chapman S.B."/>
            <person name="Chen Z."/>
            <person name="Freedman E."/>
            <person name="Gellesch M."/>
            <person name="Goldberg J."/>
            <person name="Griggs A."/>
            <person name="Gujja S."/>
            <person name="Heilman E.R."/>
            <person name="Heiman D."/>
            <person name="Hepburn T."/>
            <person name="Howarth C."/>
            <person name="Jen D."/>
            <person name="Larson L."/>
            <person name="Mehta T."/>
            <person name="Neiman D."/>
            <person name="Pearson M."/>
            <person name="Roberts A."/>
            <person name="Saif S."/>
            <person name="Shea T."/>
            <person name="Shenoy N."/>
            <person name="Sisk P."/>
            <person name="Stolte C."/>
            <person name="Sykes S."/>
            <person name="Walk T."/>
            <person name="White J."/>
            <person name="Yandava C."/>
            <person name="Haas B."/>
            <person name="Nusbaum C."/>
            <person name="Birren B."/>
        </authorList>
    </citation>
    <scope>NUCLEOTIDE SEQUENCE [LARGE SCALE GENOMIC DNA]</scope>
    <source>
        <strain evidence="4">R3-111a-1</strain>
    </source>
</reference>
<dbReference type="VEuPathDB" id="FungiDB:GGTG_04355"/>
<keyword evidence="1" id="KW-0472">Membrane</keyword>
<dbReference type="GeneID" id="20344813"/>
<dbReference type="EnsemblFungi" id="EJT79269">
    <property type="protein sequence ID" value="EJT79269"/>
    <property type="gene ID" value="GGTG_04355"/>
</dbReference>
<protein>
    <submittedName>
        <fullName evidence="2 3">Uncharacterized protein</fullName>
    </submittedName>
</protein>
<keyword evidence="4" id="KW-1185">Reference proteome</keyword>
<name>J3NSV6_GAET3</name>
<evidence type="ECO:0000313" key="4">
    <source>
        <dbReference type="Proteomes" id="UP000006039"/>
    </source>
</evidence>
<gene>
    <name evidence="3" type="primary">20344813</name>
    <name evidence="2" type="ORF">GGTG_04355</name>
</gene>
<proteinExistence type="predicted"/>
<reference evidence="2" key="2">
    <citation type="submission" date="2010-07" db="EMBL/GenBank/DDBJ databases">
        <authorList>
            <consortium name="The Broad Institute Genome Sequencing Platform"/>
            <consortium name="Broad Institute Genome Sequencing Center for Infectious Disease"/>
            <person name="Ma L.-J."/>
            <person name="Dead R."/>
            <person name="Young S."/>
            <person name="Zeng Q."/>
            <person name="Koehrsen M."/>
            <person name="Alvarado L."/>
            <person name="Berlin A."/>
            <person name="Chapman S.B."/>
            <person name="Chen Z."/>
            <person name="Freedman E."/>
            <person name="Gellesch M."/>
            <person name="Goldberg J."/>
            <person name="Griggs A."/>
            <person name="Gujja S."/>
            <person name="Heilman E.R."/>
            <person name="Heiman D."/>
            <person name="Hepburn T."/>
            <person name="Howarth C."/>
            <person name="Jen D."/>
            <person name="Larson L."/>
            <person name="Mehta T."/>
            <person name="Neiman D."/>
            <person name="Pearson M."/>
            <person name="Roberts A."/>
            <person name="Saif S."/>
            <person name="Shea T."/>
            <person name="Shenoy N."/>
            <person name="Sisk P."/>
            <person name="Stolte C."/>
            <person name="Sykes S."/>
            <person name="Walk T."/>
            <person name="White J."/>
            <person name="Yandava C."/>
            <person name="Haas B."/>
            <person name="Nusbaum C."/>
            <person name="Birren B."/>
        </authorList>
    </citation>
    <scope>NUCLEOTIDE SEQUENCE</scope>
    <source>
        <strain evidence="2">R3-111a-1</strain>
    </source>
</reference>